<comment type="similarity">
    <text evidence="1">Belongs to the glycosyl hydrolase 32 family.</text>
</comment>
<dbReference type="PANTHER" id="PTHR42800">
    <property type="entry name" value="EXOINULINASE INUD (AFU_ORTHOLOGUE AFUA_5G00480)"/>
    <property type="match status" value="1"/>
</dbReference>
<dbReference type="PANTHER" id="PTHR42800:SF3">
    <property type="entry name" value="GLYCOSYL HYDROLASE FAMILY 32 N-TERMINAL DOMAIN-CONTAINING PROTEIN"/>
    <property type="match status" value="1"/>
</dbReference>
<feature type="domain" description="Glycosyl hydrolase family 32 N-terminal" evidence="4">
    <location>
        <begin position="6"/>
        <end position="205"/>
    </location>
</feature>
<reference evidence="5" key="1">
    <citation type="submission" date="2022-10" db="EMBL/GenBank/DDBJ databases">
        <title>Culturing micro-colonial fungi from biological soil crusts in the Mojave desert and describing Neophaeococcomyces mojavensis, and introducing the new genera and species Taxawa tesnikishii.</title>
        <authorList>
            <person name="Kurbessoian T."/>
            <person name="Stajich J.E."/>
        </authorList>
    </citation>
    <scope>NUCLEOTIDE SEQUENCE</scope>
    <source>
        <strain evidence="5">TK_1</strain>
    </source>
</reference>
<dbReference type="SUPFAM" id="SSF75005">
    <property type="entry name" value="Arabinanase/levansucrase/invertase"/>
    <property type="match status" value="1"/>
</dbReference>
<comment type="caution">
    <text evidence="5">The sequence shown here is derived from an EMBL/GenBank/DDBJ whole genome shotgun (WGS) entry which is preliminary data.</text>
</comment>
<dbReference type="EMBL" id="JAPDRL010000109">
    <property type="protein sequence ID" value="KAJ9657036.1"/>
    <property type="molecule type" value="Genomic_DNA"/>
</dbReference>
<dbReference type="Pfam" id="PF00251">
    <property type="entry name" value="Glyco_hydro_32N"/>
    <property type="match status" value="1"/>
</dbReference>
<dbReference type="CDD" id="cd18621">
    <property type="entry name" value="GH32_XdINV-like"/>
    <property type="match status" value="1"/>
</dbReference>
<evidence type="ECO:0000313" key="5">
    <source>
        <dbReference type="EMBL" id="KAJ9657036.1"/>
    </source>
</evidence>
<evidence type="ECO:0000259" key="4">
    <source>
        <dbReference type="Pfam" id="PF00251"/>
    </source>
</evidence>
<evidence type="ECO:0000313" key="6">
    <source>
        <dbReference type="Proteomes" id="UP001172684"/>
    </source>
</evidence>
<gene>
    <name evidence="5" type="ORF">H2201_008313</name>
</gene>
<keyword evidence="2" id="KW-0378">Hydrolase</keyword>
<protein>
    <recommendedName>
        <fullName evidence="4">Glycosyl hydrolase family 32 N-terminal domain-containing protein</fullName>
    </recommendedName>
</protein>
<dbReference type="InterPro" id="IPR023296">
    <property type="entry name" value="Glyco_hydro_beta-prop_sf"/>
</dbReference>
<sequence>MYDPTRDTYHLLYQWHPNHVNWGNISWGHATSKDLITWYDVGPEPAWQNDNAQAIGTGPVGTYDGLGIFSGTAQPVNIHGMVDGTLLAFYTSVSYLPTNWRIPYYPGTETQSLAYSTDGGLNWQKYDGNPVIRTPPPGWNLTGWRDPFFLPWPEMDALLGQTSPHYYAVFGSGIKGVGPRIPFYSAPASDLTQWTFLGALWEPAANTSLGSVLETGLYGFNFEV</sequence>
<keyword evidence="3" id="KW-0326">Glycosidase</keyword>
<organism evidence="5 6">
    <name type="scientific">Coniosporium apollinis</name>
    <dbReference type="NCBI Taxonomy" id="61459"/>
    <lineage>
        <taxon>Eukaryota</taxon>
        <taxon>Fungi</taxon>
        <taxon>Dikarya</taxon>
        <taxon>Ascomycota</taxon>
        <taxon>Pezizomycotina</taxon>
        <taxon>Dothideomycetes</taxon>
        <taxon>Dothideomycetes incertae sedis</taxon>
        <taxon>Coniosporium</taxon>
    </lineage>
</organism>
<evidence type="ECO:0000256" key="3">
    <source>
        <dbReference type="ARBA" id="ARBA00023295"/>
    </source>
</evidence>
<evidence type="ECO:0000256" key="1">
    <source>
        <dbReference type="ARBA" id="ARBA00009902"/>
    </source>
</evidence>
<proteinExistence type="inferred from homology"/>
<dbReference type="InterPro" id="IPR013148">
    <property type="entry name" value="Glyco_hydro_32_N"/>
</dbReference>
<dbReference type="Gene3D" id="2.115.10.20">
    <property type="entry name" value="Glycosyl hydrolase domain, family 43"/>
    <property type="match status" value="1"/>
</dbReference>
<accession>A0ABQ9NN62</accession>
<dbReference type="Proteomes" id="UP001172684">
    <property type="component" value="Unassembled WGS sequence"/>
</dbReference>
<evidence type="ECO:0000256" key="2">
    <source>
        <dbReference type="ARBA" id="ARBA00022801"/>
    </source>
</evidence>
<name>A0ABQ9NN62_9PEZI</name>
<keyword evidence="6" id="KW-1185">Reference proteome</keyword>